<dbReference type="Gene3D" id="3.30.700.10">
    <property type="entry name" value="Glycoprotein, Type 4 Pilin"/>
    <property type="match status" value="1"/>
</dbReference>
<dbReference type="SUPFAM" id="SSF54523">
    <property type="entry name" value="Pili subunits"/>
    <property type="match status" value="1"/>
</dbReference>
<feature type="transmembrane region" description="Helical" evidence="4">
    <location>
        <begin position="6"/>
        <end position="27"/>
    </location>
</feature>
<keyword evidence="3" id="KW-0281">Fimbrium</keyword>
<dbReference type="InterPro" id="IPR012902">
    <property type="entry name" value="N_methyl_site"/>
</dbReference>
<keyword evidence="4" id="KW-0812">Transmembrane</keyword>
<keyword evidence="4" id="KW-0472">Membrane</keyword>
<protein>
    <submittedName>
        <fullName evidence="5">Prepilin-type N-terminal cleavage/methylation domain-containing protein</fullName>
    </submittedName>
</protein>
<dbReference type="Proteomes" id="UP001595722">
    <property type="component" value="Unassembled WGS sequence"/>
</dbReference>
<keyword evidence="6" id="KW-1185">Reference proteome</keyword>
<dbReference type="RefSeq" id="WP_376867588.1">
    <property type="nucleotide sequence ID" value="NZ_JBHRYB010000014.1"/>
</dbReference>
<dbReference type="Pfam" id="PF07963">
    <property type="entry name" value="N_methyl"/>
    <property type="match status" value="1"/>
</dbReference>
<comment type="caution">
    <text evidence="5">The sequence shown here is derived from an EMBL/GenBank/DDBJ whole genome shotgun (WGS) entry which is preliminary data.</text>
</comment>
<organism evidence="5 6">
    <name type="scientific">Bacterioplanoides pacificum</name>
    <dbReference type="NCBI Taxonomy" id="1171596"/>
    <lineage>
        <taxon>Bacteria</taxon>
        <taxon>Pseudomonadati</taxon>
        <taxon>Pseudomonadota</taxon>
        <taxon>Gammaproteobacteria</taxon>
        <taxon>Oceanospirillales</taxon>
        <taxon>Oceanospirillaceae</taxon>
        <taxon>Bacterioplanoides</taxon>
    </lineage>
</organism>
<dbReference type="NCBIfam" id="TIGR02532">
    <property type="entry name" value="IV_pilin_GFxxxE"/>
    <property type="match status" value="1"/>
</dbReference>
<gene>
    <name evidence="5" type="ORF">ACFOMG_14295</name>
</gene>
<evidence type="ECO:0000313" key="5">
    <source>
        <dbReference type="EMBL" id="MFC3681271.1"/>
    </source>
</evidence>
<evidence type="ECO:0000256" key="3">
    <source>
        <dbReference type="RuleBase" id="RU000389"/>
    </source>
</evidence>
<comment type="similarity">
    <text evidence="1 3">Belongs to the N-Me-Phe pilin family.</text>
</comment>
<dbReference type="PROSITE" id="PS00409">
    <property type="entry name" value="PROKAR_NTER_METHYL"/>
    <property type="match status" value="1"/>
</dbReference>
<evidence type="ECO:0000256" key="1">
    <source>
        <dbReference type="ARBA" id="ARBA00005233"/>
    </source>
</evidence>
<dbReference type="EMBL" id="JBHRYB010000014">
    <property type="protein sequence ID" value="MFC3681271.1"/>
    <property type="molecule type" value="Genomic_DNA"/>
</dbReference>
<keyword evidence="4" id="KW-1133">Transmembrane helix</keyword>
<accession>A0ABV7VXM3</accession>
<dbReference type="InterPro" id="IPR001082">
    <property type="entry name" value="Pilin"/>
</dbReference>
<dbReference type="InterPro" id="IPR045584">
    <property type="entry name" value="Pilin-like"/>
</dbReference>
<keyword evidence="2" id="KW-0488">Methylation</keyword>
<evidence type="ECO:0000256" key="4">
    <source>
        <dbReference type="SAM" id="Phobius"/>
    </source>
</evidence>
<dbReference type="PANTHER" id="PTHR30093">
    <property type="entry name" value="GENERAL SECRETION PATHWAY PROTEIN G"/>
    <property type="match status" value="1"/>
</dbReference>
<sequence>MQAQKGFSLIELMIVIAIIGILASVAVPQYQDYVLRTDATNSLAAARPLQLAVGEYAARYSALPADAAELTRYTGIDTTPANQAAGKVDSITIANTTATLTVLFGGTAGTTSTSSTGETVPAELAATNYVLVPNISTTNGVVTWSVDAGSSSLEDKYLPKLN</sequence>
<proteinExistence type="inferred from homology"/>
<evidence type="ECO:0000256" key="2">
    <source>
        <dbReference type="ARBA" id="ARBA00022481"/>
    </source>
</evidence>
<dbReference type="Pfam" id="PF00114">
    <property type="entry name" value="Pilin"/>
    <property type="match status" value="1"/>
</dbReference>
<name>A0ABV7VXM3_9GAMM</name>
<dbReference type="PANTHER" id="PTHR30093:SF34">
    <property type="entry name" value="PREPILIN PEPTIDASE-DEPENDENT PROTEIN D"/>
    <property type="match status" value="1"/>
</dbReference>
<reference evidence="6" key="1">
    <citation type="journal article" date="2019" name="Int. J. Syst. Evol. Microbiol.">
        <title>The Global Catalogue of Microorganisms (GCM) 10K type strain sequencing project: providing services to taxonomists for standard genome sequencing and annotation.</title>
        <authorList>
            <consortium name="The Broad Institute Genomics Platform"/>
            <consortium name="The Broad Institute Genome Sequencing Center for Infectious Disease"/>
            <person name="Wu L."/>
            <person name="Ma J."/>
        </authorList>
    </citation>
    <scope>NUCLEOTIDE SEQUENCE [LARGE SCALE GENOMIC DNA]</scope>
    <source>
        <strain evidence="6">KCTC 42424</strain>
    </source>
</reference>
<evidence type="ECO:0000313" key="6">
    <source>
        <dbReference type="Proteomes" id="UP001595722"/>
    </source>
</evidence>